<reference evidence="1 2" key="1">
    <citation type="journal article" date="2016" name="Genome Biol. Evol.">
        <title>Divergent and convergent evolution of fungal pathogenicity.</title>
        <authorList>
            <person name="Shang Y."/>
            <person name="Xiao G."/>
            <person name="Zheng P."/>
            <person name="Cen K."/>
            <person name="Zhan S."/>
            <person name="Wang C."/>
        </authorList>
    </citation>
    <scope>NUCLEOTIDE SEQUENCE [LARGE SCALE GENOMIC DNA]</scope>
    <source>
        <strain evidence="1 2">ARSEF 7405</strain>
    </source>
</reference>
<organism evidence="1 2">
    <name type="scientific">Ascosphaera apis ARSEF 7405</name>
    <dbReference type="NCBI Taxonomy" id="392613"/>
    <lineage>
        <taxon>Eukaryota</taxon>
        <taxon>Fungi</taxon>
        <taxon>Dikarya</taxon>
        <taxon>Ascomycota</taxon>
        <taxon>Pezizomycotina</taxon>
        <taxon>Eurotiomycetes</taxon>
        <taxon>Eurotiomycetidae</taxon>
        <taxon>Onygenales</taxon>
        <taxon>Ascosphaeraceae</taxon>
        <taxon>Ascosphaera</taxon>
    </lineage>
</organism>
<accession>A0A168A7I4</accession>
<evidence type="ECO:0000313" key="2">
    <source>
        <dbReference type="Proteomes" id="UP000242877"/>
    </source>
</evidence>
<gene>
    <name evidence="1" type="ORF">AAP_02363</name>
</gene>
<name>A0A168A7I4_9EURO</name>
<dbReference type="EMBL" id="AZGZ01000008">
    <property type="protein sequence ID" value="KZZ93571.1"/>
    <property type="molecule type" value="Genomic_DNA"/>
</dbReference>
<comment type="caution">
    <text evidence="1">The sequence shown here is derived from an EMBL/GenBank/DDBJ whole genome shotgun (WGS) entry which is preliminary data.</text>
</comment>
<dbReference type="OrthoDB" id="10505630at2759"/>
<dbReference type="VEuPathDB" id="FungiDB:AAP_02363"/>
<proteinExistence type="predicted"/>
<keyword evidence="2" id="KW-1185">Reference proteome</keyword>
<evidence type="ECO:0000313" key="1">
    <source>
        <dbReference type="EMBL" id="KZZ93571.1"/>
    </source>
</evidence>
<dbReference type="AlphaFoldDB" id="A0A168A7I4"/>
<dbReference type="Proteomes" id="UP000242877">
    <property type="component" value="Unassembled WGS sequence"/>
</dbReference>
<protein>
    <submittedName>
        <fullName evidence="1">Uncharacterized protein</fullName>
    </submittedName>
</protein>
<sequence length="188" mass="21088">MGSIQDAMEVERAANYKLWFISESTVNGLSVPKEIQGLLYSHCKKIDGCGALIFRDIVHPPPELKSLGSKIRTNWNARVESLLVTMVSNLCQIAKYSDIQAKGTSDIQTLVSTIALQYIKLLQLYRKVANGVLVPLTVLQEAMPNVRISEPMYLESTLWVNYVMGKESGRMMAEMNSPSQAFPFEREN</sequence>